<gene>
    <name evidence="1" type="ORF">AGR4C_Cc170183</name>
</gene>
<sequence length="57" mass="6484">MASNTASADSVKEVVNCKVTPFPIDREYRETRGDQSRFLRAIPETDHTRRIPAVTCF</sequence>
<reference evidence="1 2" key="1">
    <citation type="submission" date="2016-01" db="EMBL/GenBank/DDBJ databases">
        <authorList>
            <person name="Oliw E.H."/>
        </authorList>
    </citation>
    <scope>NUCLEOTIDE SEQUENCE [LARGE SCALE GENOMIC DNA]</scope>
    <source>
        <strain evidence="1 2">Kerr 14</strain>
    </source>
</reference>
<dbReference type="Proteomes" id="UP000191897">
    <property type="component" value="Unassembled WGS sequence"/>
</dbReference>
<proteinExistence type="predicted"/>
<dbReference type="EMBL" id="FBWC01000009">
    <property type="protein sequence ID" value="CUX20760.1"/>
    <property type="molecule type" value="Genomic_DNA"/>
</dbReference>
<protein>
    <submittedName>
        <fullName evidence="1">Uncharacterized protein</fullName>
    </submittedName>
</protein>
<accession>A0A1S7PGH4</accession>
<name>A0A1S7PGH4_AGRTU</name>
<evidence type="ECO:0000313" key="2">
    <source>
        <dbReference type="Proteomes" id="UP000191897"/>
    </source>
</evidence>
<dbReference type="AlphaFoldDB" id="A0A1S7PGH4"/>
<organism evidence="1 2">
    <name type="scientific">Agrobacterium tumefaciens str. Kerr 14</name>
    <dbReference type="NCBI Taxonomy" id="1183424"/>
    <lineage>
        <taxon>Bacteria</taxon>
        <taxon>Pseudomonadati</taxon>
        <taxon>Pseudomonadota</taxon>
        <taxon>Alphaproteobacteria</taxon>
        <taxon>Hyphomicrobiales</taxon>
        <taxon>Rhizobiaceae</taxon>
        <taxon>Rhizobium/Agrobacterium group</taxon>
        <taxon>Agrobacterium</taxon>
        <taxon>Agrobacterium tumefaciens complex</taxon>
    </lineage>
</organism>
<evidence type="ECO:0000313" key="1">
    <source>
        <dbReference type="EMBL" id="CUX20760.1"/>
    </source>
</evidence>